<dbReference type="SUPFAM" id="SSF74650">
    <property type="entry name" value="Galactose mutarotase-like"/>
    <property type="match status" value="1"/>
</dbReference>
<evidence type="ECO:0000313" key="2">
    <source>
        <dbReference type="Proteomes" id="UP000217895"/>
    </source>
</evidence>
<dbReference type="InterPro" id="IPR014718">
    <property type="entry name" value="GH-type_carb-bd"/>
</dbReference>
<dbReference type="Proteomes" id="UP000217895">
    <property type="component" value="Chromosome"/>
</dbReference>
<dbReference type="InterPro" id="IPR008183">
    <property type="entry name" value="Aldose_1/G6P_1-epimerase"/>
</dbReference>
<gene>
    <name evidence="1" type="ORF">NIES2135_17680</name>
</gene>
<proteinExistence type="predicted"/>
<dbReference type="PANTHER" id="PTHR11122">
    <property type="entry name" value="APOSPORY-ASSOCIATED PROTEIN C-RELATED"/>
    <property type="match status" value="1"/>
</dbReference>
<accession>A0A1Z4JE45</accession>
<reference evidence="1 2" key="1">
    <citation type="submission" date="2017-06" db="EMBL/GenBank/DDBJ databases">
        <title>Genome sequencing of cyanobaciteial culture collection at National Institute for Environmental Studies (NIES).</title>
        <authorList>
            <person name="Hirose Y."/>
            <person name="Shimura Y."/>
            <person name="Fujisawa T."/>
            <person name="Nakamura Y."/>
            <person name="Kawachi M."/>
        </authorList>
    </citation>
    <scope>NUCLEOTIDE SEQUENCE [LARGE SCALE GENOMIC DNA]</scope>
    <source>
        <strain evidence="1 2">NIES-2135</strain>
    </source>
</reference>
<protein>
    <submittedName>
        <fullName evidence="1">Aldose 1-epimerase</fullName>
    </submittedName>
</protein>
<dbReference type="InterPro" id="IPR011013">
    <property type="entry name" value="Gal_mutarotase_sf_dom"/>
</dbReference>
<keyword evidence="2" id="KW-1185">Reference proteome</keyword>
<dbReference type="AlphaFoldDB" id="A0A1Z4JE45"/>
<sequence length="289" mass="32945">MFSIERRRQQFDTYVLLDRASNSKLEIVPDRGGIITSWQVQGRELLYMDTARFADPALSVRGGIPILFPICGNLPENTYTYKGQTYTLKQHGFARDLPWEVVDQKTEGELSFTIGLSSNAQTLEHYPFAFRLAFTYALQGQTLLITQKIANLSDEVMPFSIGFHPYFLALEKHQLRFEIPADQALDQRTQATHPFFNTFDFAQDEIDWAFLNISRQVSNVTDLSRHTRITLTAADEFPILVFWTLKGKDFYCLEPWSAPRNALNTGDHLLSIAPNSTLTTTVSLSVEFS</sequence>
<dbReference type="Gene3D" id="2.70.98.10">
    <property type="match status" value="1"/>
</dbReference>
<dbReference type="GO" id="GO:0030246">
    <property type="term" value="F:carbohydrate binding"/>
    <property type="evidence" value="ECO:0007669"/>
    <property type="project" value="InterPro"/>
</dbReference>
<dbReference type="Pfam" id="PF01263">
    <property type="entry name" value="Aldose_epim"/>
    <property type="match status" value="1"/>
</dbReference>
<dbReference type="GO" id="GO:0005975">
    <property type="term" value="P:carbohydrate metabolic process"/>
    <property type="evidence" value="ECO:0007669"/>
    <property type="project" value="InterPro"/>
</dbReference>
<dbReference type="PANTHER" id="PTHR11122:SF13">
    <property type="entry name" value="GLUCOSE-6-PHOSPHATE 1-EPIMERASE"/>
    <property type="match status" value="1"/>
</dbReference>
<dbReference type="EMBL" id="AP018203">
    <property type="protein sequence ID" value="BAY54948.1"/>
    <property type="molecule type" value="Genomic_DNA"/>
</dbReference>
<dbReference type="GO" id="GO:0016853">
    <property type="term" value="F:isomerase activity"/>
    <property type="evidence" value="ECO:0007669"/>
    <property type="project" value="InterPro"/>
</dbReference>
<evidence type="ECO:0000313" key="1">
    <source>
        <dbReference type="EMBL" id="BAY54948.1"/>
    </source>
</evidence>
<dbReference type="CDD" id="cd09025">
    <property type="entry name" value="Aldose_epim_Slr1438"/>
    <property type="match status" value="1"/>
</dbReference>
<organism evidence="1 2">
    <name type="scientific">Leptolyngbya boryana NIES-2135</name>
    <dbReference type="NCBI Taxonomy" id="1973484"/>
    <lineage>
        <taxon>Bacteria</taxon>
        <taxon>Bacillati</taxon>
        <taxon>Cyanobacteriota</taxon>
        <taxon>Cyanophyceae</taxon>
        <taxon>Leptolyngbyales</taxon>
        <taxon>Leptolyngbyaceae</taxon>
        <taxon>Leptolyngbya group</taxon>
        <taxon>Leptolyngbya</taxon>
    </lineage>
</organism>
<name>A0A1Z4JE45_LEPBY</name>